<gene>
    <name evidence="2" type="ORF">JDN41_01515</name>
</gene>
<dbReference type="InterPro" id="IPR027417">
    <property type="entry name" value="P-loop_NTPase"/>
</dbReference>
<dbReference type="EMBL" id="JAEMUK010000002">
    <property type="protein sequence ID" value="MBJ7542233.1"/>
    <property type="molecule type" value="Genomic_DNA"/>
</dbReference>
<dbReference type="RefSeq" id="WP_037237440.1">
    <property type="nucleotide sequence ID" value="NZ_JAEMUK010000002.1"/>
</dbReference>
<sequence>MISATERTNLKVIKFVQELLLDEDDKAAITPALIEEKIDLVLAMNPKWADGLDRQELVDELIRRFSLWIGQDTTLQNKEGHIDWLIAARKQDWRYWQRYREWLERDLSINAVEALDQSTDRVLSLLEDPTRDGHWDRRGLVVGHVQSGKTSHYSGLICKAADAGYKVVIVLAGMHNNLRSQTQMRLEEAFLGYETSALDGETLQPVGVYEFNTDPEIRPNCATNRTEKGDFSTRVARNLAITPEQRPWLFVVKKNKTVLERLLGWIRNHVANTQDRETGRRIVTNLPLLLIDDEADNASVDTNEIILDENGKPDEEHQPTTINRLIRRILHSFSRSAYVGYTATPFANIFIHEKAETREEGPDLFPAAFIVSLAAPSNYVGPAKVFGTLGDNGRNKALPLFRLVSDHCTSDGFGGWLPPNHKNGFHPLYNGKEELPPSLNEAIDAFILACVVRELRGQGRKHCSMLIHVTRFTSVQKAIHSQVQDRMRHLKQRLLRRIDHQPIVSALRQLWEKDFLQATKQMAVSFPEIEPFEDIAWEQVEALLPNVIADIQVRTINGTARDALDYADNRENGLKVIAIGGDKLSRGLTLEGLTVSYFLRASKMYDTLMQMGRWFGYRPRYMDLCRLYTTSDLVEWFEHIADASEELREEFDFMADSGATPREYGLKVQSHPVLMVTSRLKMRTAKDLDLSFSGHLLETVTFHREPEVLEKNLAATKRFISALGNLGKPRKPQQYRNGVLSEWEGYLWESVPYQEIVDFLNCYQCHPKAKKVDSLLLSQFISSMVTENELTSWTVALIGGGSSRKPLRLDEGISVEMLQRTAHGKYQDRYSIGRLMSPRDEAIDLDDRAWMAALAETRRVFRADPARNASKEEPDLPNGPAIRRIRGFGANGVSARPDRGVLFIYAIDPQSAGEDAGLLASSPAVIGFAISFPASHSGTTVRYKANNTLWEQEYGGAE</sequence>
<name>A0A8I1KKR2_9HYPH</name>
<feature type="domain" description="Putative endonuclease Z1" evidence="1">
    <location>
        <begin position="438"/>
        <end position="672"/>
    </location>
</feature>
<evidence type="ECO:0000313" key="2">
    <source>
        <dbReference type="EMBL" id="MBJ7542233.1"/>
    </source>
</evidence>
<protein>
    <submittedName>
        <fullName evidence="2">Z1 domain-containing protein</fullName>
    </submittedName>
</protein>
<organism evidence="2 3">
    <name type="scientific">Rhodomicrobium udaipurense</name>
    <dbReference type="NCBI Taxonomy" id="1202716"/>
    <lineage>
        <taxon>Bacteria</taxon>
        <taxon>Pseudomonadati</taxon>
        <taxon>Pseudomonadota</taxon>
        <taxon>Alphaproteobacteria</taxon>
        <taxon>Hyphomicrobiales</taxon>
        <taxon>Hyphomicrobiaceae</taxon>
        <taxon>Rhodomicrobium</taxon>
    </lineage>
</organism>
<comment type="caution">
    <text evidence="2">The sequence shown here is derived from an EMBL/GenBank/DDBJ whole genome shotgun (WGS) entry which is preliminary data.</text>
</comment>
<dbReference type="SUPFAM" id="SSF52540">
    <property type="entry name" value="P-loop containing nucleoside triphosphate hydrolases"/>
    <property type="match status" value="1"/>
</dbReference>
<evidence type="ECO:0000259" key="1">
    <source>
        <dbReference type="Pfam" id="PF10593"/>
    </source>
</evidence>
<reference evidence="2 3" key="1">
    <citation type="submission" date="2020-12" db="EMBL/GenBank/DDBJ databases">
        <title>Revised draft genomes of Rhodomicrobium vannielii ATCC 17100 and Rhodomicrobium udaipurense JA643.</title>
        <authorList>
            <person name="Conners E.M."/>
            <person name="Davenport E.J."/>
            <person name="Bose A."/>
        </authorList>
    </citation>
    <scope>NUCLEOTIDE SEQUENCE [LARGE SCALE GENOMIC DNA]</scope>
    <source>
        <strain evidence="2 3">JA643</strain>
    </source>
</reference>
<dbReference type="Proteomes" id="UP000623250">
    <property type="component" value="Unassembled WGS sequence"/>
</dbReference>
<accession>A0A8I1KKR2</accession>
<keyword evidence="3" id="KW-1185">Reference proteome</keyword>
<evidence type="ECO:0000313" key="3">
    <source>
        <dbReference type="Proteomes" id="UP000623250"/>
    </source>
</evidence>
<dbReference type="InterPro" id="IPR018310">
    <property type="entry name" value="Put_endonuclease_Z1-dom"/>
</dbReference>
<proteinExistence type="predicted"/>
<dbReference type="Pfam" id="PF10593">
    <property type="entry name" value="Z1"/>
    <property type="match status" value="1"/>
</dbReference>
<dbReference type="AlphaFoldDB" id="A0A8I1KKR2"/>